<evidence type="ECO:0000313" key="2">
    <source>
        <dbReference type="EMBL" id="SHE24729.1"/>
    </source>
</evidence>
<gene>
    <name evidence="2" type="ORF">ACGLYG10_0938</name>
</gene>
<dbReference type="EMBL" id="FQTT01000009">
    <property type="protein sequence ID" value="SHE24729.1"/>
    <property type="molecule type" value="Genomic_DNA"/>
</dbReference>
<name>A0A1M4RXS5_9ACTO</name>
<dbReference type="Proteomes" id="UP000184291">
    <property type="component" value="Unassembled WGS sequence"/>
</dbReference>
<dbReference type="AlphaFoldDB" id="A0A1M4RXS5"/>
<keyword evidence="3" id="KW-1185">Reference proteome</keyword>
<reference evidence="3" key="1">
    <citation type="submission" date="2016-09" db="EMBL/GenBank/DDBJ databases">
        <authorList>
            <person name="Strepis N."/>
        </authorList>
    </citation>
    <scope>NUCLEOTIDE SEQUENCE [LARGE SCALE GENOMIC DNA]</scope>
</reference>
<sequence length="60" mass="6858">MKLQVTAEASLARELRLCRYGDRPLRRSCGTGRPGRDDRQPQSSGSFAKSVVVREYRIYI</sequence>
<evidence type="ECO:0000256" key="1">
    <source>
        <dbReference type="SAM" id="MobiDB-lite"/>
    </source>
</evidence>
<proteinExistence type="predicted"/>
<feature type="region of interest" description="Disordered" evidence="1">
    <location>
        <begin position="23"/>
        <end position="46"/>
    </location>
</feature>
<accession>A0A1M4RXS5</accession>
<protein>
    <submittedName>
        <fullName evidence="2">Uncharacterized protein</fullName>
    </submittedName>
</protein>
<organism evidence="2 3">
    <name type="scientific">Actinomyces glycerinitolerans</name>
    <dbReference type="NCBI Taxonomy" id="1892869"/>
    <lineage>
        <taxon>Bacteria</taxon>
        <taxon>Bacillati</taxon>
        <taxon>Actinomycetota</taxon>
        <taxon>Actinomycetes</taxon>
        <taxon>Actinomycetales</taxon>
        <taxon>Actinomycetaceae</taxon>
        <taxon>Actinomyces</taxon>
    </lineage>
</organism>
<evidence type="ECO:0000313" key="3">
    <source>
        <dbReference type="Proteomes" id="UP000184291"/>
    </source>
</evidence>